<evidence type="ECO:0000313" key="1">
    <source>
        <dbReference type="EMBL" id="SDX38209.1"/>
    </source>
</evidence>
<evidence type="ECO:0000313" key="2">
    <source>
        <dbReference type="Proteomes" id="UP000198569"/>
    </source>
</evidence>
<protein>
    <submittedName>
        <fullName evidence="1">Uncharacterized protein</fullName>
    </submittedName>
</protein>
<proteinExistence type="predicted"/>
<dbReference type="OrthoDB" id="796579at2"/>
<keyword evidence="2" id="KW-1185">Reference proteome</keyword>
<dbReference type="AlphaFoldDB" id="A0A1H3BB16"/>
<accession>A0A1H3BB16</accession>
<dbReference type="Proteomes" id="UP000198569">
    <property type="component" value="Unassembled WGS sequence"/>
</dbReference>
<reference evidence="2" key="1">
    <citation type="submission" date="2016-10" db="EMBL/GenBank/DDBJ databases">
        <authorList>
            <person name="Varghese N."/>
            <person name="Submissions S."/>
        </authorList>
    </citation>
    <scope>NUCLEOTIDE SEQUENCE [LARGE SCALE GENOMIC DNA]</scope>
    <source>
        <strain evidence="2">DSM 15718</strain>
    </source>
</reference>
<name>A0A1H3BB16_9FLAO</name>
<gene>
    <name evidence="1" type="ORF">SAMN05444338_109185</name>
</gene>
<dbReference type="EMBL" id="FNMV01000009">
    <property type="protein sequence ID" value="SDX38209.1"/>
    <property type="molecule type" value="Genomic_DNA"/>
</dbReference>
<sequence>MINTTLIKFHLFDLSFTPYNGNAKSPKSIIVECIHRINEERTKNGQAIVLNRHEDRKDELPRNMFVVSAAYSIPAQIYKCKIALIRAGKIPTLVNKSNYSIAEFNKLESHEIAEVTNFYIDVKGTVPVVCCEFNSNGPRVNDIEYYFRQISSHKMLHISKSCKASIHMKMPIKDVLDSIKDVLKFEIKAKPSRLNYLTSTVQGAFISNMNLLANTIEPKSMKIDAFFRERGKSSKELSKKNLKAVSFVKKVLSAIQKDNKIAEDIDDFMIEFEREDGTEDVFNLLKGKVEIEAECSLKTSGNLDTKELFDKISLKFNDYLKEYNG</sequence>
<organism evidence="1 2">
    <name type="scientific">Flavobacterium degerlachei</name>
    <dbReference type="NCBI Taxonomy" id="229203"/>
    <lineage>
        <taxon>Bacteria</taxon>
        <taxon>Pseudomonadati</taxon>
        <taxon>Bacteroidota</taxon>
        <taxon>Flavobacteriia</taxon>
        <taxon>Flavobacteriales</taxon>
        <taxon>Flavobacteriaceae</taxon>
        <taxon>Flavobacterium</taxon>
    </lineage>
</organism>
<dbReference type="RefSeq" id="WP_091433025.1">
    <property type="nucleotide sequence ID" value="NZ_FNMV01000009.1"/>
</dbReference>